<proteinExistence type="predicted"/>
<dbReference type="EMBL" id="JH719393">
    <property type="protein sequence ID" value="EJC85082.1"/>
    <property type="molecule type" value="Genomic_DNA"/>
</dbReference>
<feature type="transmembrane region" description="Helical" evidence="1">
    <location>
        <begin position="53"/>
        <end position="71"/>
    </location>
</feature>
<keyword evidence="1" id="KW-0472">Membrane</keyword>
<name>J0WDM6_RHILT</name>
<organism evidence="2">
    <name type="scientific">Rhizobium leguminosarum bv. trifolii WSM2297</name>
    <dbReference type="NCBI Taxonomy" id="754762"/>
    <lineage>
        <taxon>Bacteria</taxon>
        <taxon>Pseudomonadati</taxon>
        <taxon>Pseudomonadota</taxon>
        <taxon>Alphaproteobacteria</taxon>
        <taxon>Hyphomicrobiales</taxon>
        <taxon>Rhizobiaceae</taxon>
        <taxon>Rhizobium/Agrobacterium group</taxon>
        <taxon>Rhizobium</taxon>
    </lineage>
</organism>
<evidence type="ECO:0000313" key="3">
    <source>
        <dbReference type="EMBL" id="EJC85082.1"/>
    </source>
</evidence>
<dbReference type="EMBL" id="JH719393">
    <property type="protein sequence ID" value="EJC83323.1"/>
    <property type="molecule type" value="Genomic_DNA"/>
</dbReference>
<keyword evidence="1" id="KW-1133">Transmembrane helix</keyword>
<evidence type="ECO:0000313" key="2">
    <source>
        <dbReference type="EMBL" id="EJC83323.1"/>
    </source>
</evidence>
<dbReference type="HOGENOM" id="CLU_203280_0_0_5"/>
<gene>
    <name evidence="2" type="ORF">Rleg4DRAFT_5076</name>
    <name evidence="3" type="ORF">Rleg4DRAFT_6944</name>
</gene>
<sequence length="72" mass="7410">MMMLSIDASHWAILLGTLTLTCWIAAGLAAVLGTNEQIRRGETGRVSGYVTTGLTGAGITSAVAMIALLVFA</sequence>
<dbReference type="AlphaFoldDB" id="J0WDM6"/>
<evidence type="ECO:0000256" key="1">
    <source>
        <dbReference type="SAM" id="Phobius"/>
    </source>
</evidence>
<keyword evidence="1" id="KW-0812">Transmembrane</keyword>
<dbReference type="OrthoDB" id="8400763at2"/>
<protein>
    <submittedName>
        <fullName evidence="2">Uncharacterized protein</fullName>
    </submittedName>
</protein>
<dbReference type="Proteomes" id="UP000005732">
    <property type="component" value="Unassembled WGS sequence"/>
</dbReference>
<dbReference type="RefSeq" id="WP_003575495.1">
    <property type="nucleotide sequence ID" value="NZ_JH719393.1"/>
</dbReference>
<accession>J0WDM6</accession>
<reference evidence="2" key="1">
    <citation type="submission" date="2012-02" db="EMBL/GenBank/DDBJ databases">
        <title>Improved High-Quality Draft Sequence of Rhizobium leguminosarum bv. trifolii WSM2297.</title>
        <authorList>
            <consortium name="US DOE Joint Genome Institute"/>
            <person name="Lucas S."/>
            <person name="Han J."/>
            <person name="Lapidus A."/>
            <person name="Cheng J.-F."/>
            <person name="Goodwin L."/>
            <person name="Pitluck S."/>
            <person name="Peters L."/>
            <person name="Ovchinnikova G."/>
            <person name="Zhang X."/>
            <person name="Detter J.C."/>
            <person name="Han C."/>
            <person name="Tapia R."/>
            <person name="Land M."/>
            <person name="Hauser L."/>
            <person name="Kyrpides N."/>
            <person name="Ivanova N."/>
            <person name="Pagani I."/>
            <person name="Brau L."/>
            <person name="Yates R."/>
            <person name="O'Hara G."/>
            <person name="Rui T."/>
            <person name="Howieson J."/>
            <person name="Reeve W."/>
            <person name="Woyke T."/>
        </authorList>
    </citation>
    <scope>NUCLEOTIDE SEQUENCE [LARGE SCALE GENOMIC DNA]</scope>
    <source>
        <strain evidence="2">WSM2297</strain>
    </source>
</reference>